<comment type="catalytic activity">
    <reaction evidence="4">
        <text>(6S)-5-formyl-5,6,7,8-tetrahydrofolate + ATP = (6R)-5,10-methenyltetrahydrofolate + ADP + phosphate</text>
        <dbReference type="Rhea" id="RHEA:10488"/>
        <dbReference type="ChEBI" id="CHEBI:30616"/>
        <dbReference type="ChEBI" id="CHEBI:43474"/>
        <dbReference type="ChEBI" id="CHEBI:57455"/>
        <dbReference type="ChEBI" id="CHEBI:57457"/>
        <dbReference type="ChEBI" id="CHEBI:456216"/>
        <dbReference type="EC" id="6.3.3.2"/>
    </reaction>
</comment>
<keyword evidence="5" id="KW-0436">Ligase</keyword>
<comment type="similarity">
    <text evidence="1 4">Belongs to the 5-formyltetrahydrofolate cyclo-ligase family.</text>
</comment>
<dbReference type="SUPFAM" id="SSF100950">
    <property type="entry name" value="NagB/RpiA/CoA transferase-like"/>
    <property type="match status" value="1"/>
</dbReference>
<dbReference type="InterPro" id="IPR024185">
    <property type="entry name" value="FTHF_cligase-like_sf"/>
</dbReference>
<name>A0ABY8ITC0_9BACI</name>
<dbReference type="InterPro" id="IPR037171">
    <property type="entry name" value="NagB/RpiA_transferase-like"/>
</dbReference>
<evidence type="ECO:0000313" key="5">
    <source>
        <dbReference type="EMBL" id="WFT73259.1"/>
    </source>
</evidence>
<keyword evidence="2 4" id="KW-0547">Nucleotide-binding</keyword>
<evidence type="ECO:0000256" key="3">
    <source>
        <dbReference type="ARBA" id="ARBA00022840"/>
    </source>
</evidence>
<evidence type="ECO:0000256" key="2">
    <source>
        <dbReference type="ARBA" id="ARBA00022741"/>
    </source>
</evidence>
<keyword evidence="3 4" id="KW-0067">ATP-binding</keyword>
<dbReference type="PANTHER" id="PTHR23407:SF1">
    <property type="entry name" value="5-FORMYLTETRAHYDROFOLATE CYCLO-LIGASE"/>
    <property type="match status" value="1"/>
</dbReference>
<evidence type="ECO:0000256" key="4">
    <source>
        <dbReference type="RuleBase" id="RU361279"/>
    </source>
</evidence>
<gene>
    <name evidence="5" type="ORF">P9989_12685</name>
</gene>
<sequence>MDKSEWRTKGKSLLESYSKEEKGNIEKAVHNQLFQSALWKSAEVVAVTISLTHEWSTHPIIEAAWDQGKKIVVPKCDPELKILTFYDLQSYEQLEVVYYGLQEPSPAKSQAIEKKEIDLLIVPGLIFDRKGYRIGFGGGFYDRFLADFNGVTVSLVSEKQVTEELPSEGFDIPVQHIITEENWLTI</sequence>
<dbReference type="RefSeq" id="WP_283075278.1">
    <property type="nucleotide sequence ID" value="NZ_CP121671.1"/>
</dbReference>
<dbReference type="Pfam" id="PF01812">
    <property type="entry name" value="5-FTHF_cyc-lig"/>
    <property type="match status" value="1"/>
</dbReference>
<dbReference type="PANTHER" id="PTHR23407">
    <property type="entry name" value="ATPASE INHIBITOR/5-FORMYLTETRAHYDROFOLATE CYCLO-LIGASE"/>
    <property type="match status" value="1"/>
</dbReference>
<protein>
    <recommendedName>
        <fullName evidence="4">5-formyltetrahydrofolate cyclo-ligase</fullName>
        <ecNumber evidence="4">6.3.3.2</ecNumber>
    </recommendedName>
</protein>
<dbReference type="EC" id="6.3.3.2" evidence="4"/>
<dbReference type="Gene3D" id="3.40.50.10420">
    <property type="entry name" value="NagB/RpiA/CoA transferase-like"/>
    <property type="match status" value="1"/>
</dbReference>
<dbReference type="Proteomes" id="UP001221597">
    <property type="component" value="Chromosome"/>
</dbReference>
<dbReference type="NCBIfam" id="TIGR02727">
    <property type="entry name" value="MTHFS_bact"/>
    <property type="match status" value="1"/>
</dbReference>
<dbReference type="EMBL" id="CP121671">
    <property type="protein sequence ID" value="WFT73259.1"/>
    <property type="molecule type" value="Genomic_DNA"/>
</dbReference>
<evidence type="ECO:0000313" key="6">
    <source>
        <dbReference type="Proteomes" id="UP001221597"/>
    </source>
</evidence>
<comment type="cofactor">
    <cofactor evidence="4">
        <name>Mg(2+)</name>
        <dbReference type="ChEBI" id="CHEBI:18420"/>
    </cofactor>
</comment>
<keyword evidence="4" id="KW-0460">Magnesium</keyword>
<organism evidence="5 6">
    <name type="scientific">Halobacillus naozhouensis</name>
    <dbReference type="NCBI Taxonomy" id="554880"/>
    <lineage>
        <taxon>Bacteria</taxon>
        <taxon>Bacillati</taxon>
        <taxon>Bacillota</taxon>
        <taxon>Bacilli</taxon>
        <taxon>Bacillales</taxon>
        <taxon>Bacillaceae</taxon>
        <taxon>Halobacillus</taxon>
    </lineage>
</organism>
<reference evidence="5 6" key="1">
    <citation type="submission" date="2023-04" db="EMBL/GenBank/DDBJ databases">
        <title>Genome sequence of Halobacillus naozhouensis KACC 21980.</title>
        <authorList>
            <person name="Kim S."/>
            <person name="Heo J."/>
            <person name="Kwon S.-W."/>
        </authorList>
    </citation>
    <scope>NUCLEOTIDE SEQUENCE [LARGE SCALE GENOMIC DNA]</scope>
    <source>
        <strain evidence="5 6">KCTC 13234</strain>
    </source>
</reference>
<dbReference type="GO" id="GO:0030272">
    <property type="term" value="F:5-formyltetrahydrofolate cyclo-ligase activity"/>
    <property type="evidence" value="ECO:0007669"/>
    <property type="project" value="UniProtKB-EC"/>
</dbReference>
<accession>A0ABY8ITC0</accession>
<dbReference type="InterPro" id="IPR002698">
    <property type="entry name" value="FTHF_cligase"/>
</dbReference>
<dbReference type="PIRSF" id="PIRSF006806">
    <property type="entry name" value="FTHF_cligase"/>
    <property type="match status" value="1"/>
</dbReference>
<evidence type="ECO:0000256" key="1">
    <source>
        <dbReference type="ARBA" id="ARBA00010638"/>
    </source>
</evidence>
<keyword evidence="4" id="KW-0479">Metal-binding</keyword>
<proteinExistence type="inferred from homology"/>
<keyword evidence="6" id="KW-1185">Reference proteome</keyword>